<feature type="region of interest" description="Disordered" evidence="1">
    <location>
        <begin position="475"/>
        <end position="620"/>
    </location>
</feature>
<dbReference type="AlphaFoldDB" id="A0A8H2XF55"/>
<feature type="compositionally biased region" description="Low complexity" evidence="1">
    <location>
        <begin position="488"/>
        <end position="510"/>
    </location>
</feature>
<sequence>MIIRHFGSTLWLLLAHLISTSSAFSFTFSSQPSQCQSLTVQWTGGVGPYRLFLVPVGHVTPEIRSIVNMEIPAGQLSTNLTVRFPENSRFVAVMSDSTGFGTGGTSSIYTVGSGPSNCLPSTPTQADFYMYTGGTTLSQCGSYRISWDAGVTSPVHIYGIIPGGQSFQLNTPSSGTNYDWTTNVREGTQMLFLAVGGNNENGGSTDVTTVAGGSGGCINSQSPSSTASPAVGMISTIAQSNPATGTAANPTLTGTGTAVDPTATNTEAAGGSGSASATGTDTAGETGGGSANPTVTATSGNGSPSNPTGPDPNNHFSSTTRGSGGGTVTGDPHVPVATGGLHDSDRRINLGAIIGGTLGSIALVLFLIFIWLMCKHRRNKHKSDDRERLMAERRTDLLDDSLPIMTQNQNYDHDWFRAEPFIPPMSADEFARRTGGSIGDREDQGDDYDYDQSRSSMDHAVTSAGMYEVLARTPSYSTSGHGHWSTPSNSRSFSQSHSHSHNISHSPAHSTSRFSFTPNSGNVRRDTTPLTPPTPMSAIDPFANPAPRPPPSSWHNHASTSANVVPRSRRSGSIHEGDAEKSGIQGEEEMQESEDIVDIHVPPSYASLKRPHITNPDVLD</sequence>
<gene>
    <name evidence="4" type="ORF">RDB_LOCUS86835</name>
</gene>
<keyword evidence="2" id="KW-0812">Transmembrane</keyword>
<dbReference type="PANTHER" id="PTHR37487">
    <property type="entry name" value="CHROMOSOME 1, WHOLE GENOME SHOTGUN SEQUENCE"/>
    <property type="match status" value="1"/>
</dbReference>
<accession>A0A8H2XF55</accession>
<dbReference type="Proteomes" id="UP000663846">
    <property type="component" value="Unassembled WGS sequence"/>
</dbReference>
<keyword evidence="3" id="KW-0732">Signal</keyword>
<feature type="compositionally biased region" description="Low complexity" evidence="1">
    <location>
        <begin position="262"/>
        <end position="284"/>
    </location>
</feature>
<feature type="compositionally biased region" description="Polar residues" evidence="1">
    <location>
        <begin position="511"/>
        <end position="522"/>
    </location>
</feature>
<feature type="chain" id="PRO_5034687115" evidence="3">
    <location>
        <begin position="24"/>
        <end position="620"/>
    </location>
</feature>
<dbReference type="EMBL" id="CAJMWS010000321">
    <property type="protein sequence ID" value="CAE6420727.1"/>
    <property type="molecule type" value="Genomic_DNA"/>
</dbReference>
<feature type="compositionally biased region" description="Polar residues" evidence="1">
    <location>
        <begin position="553"/>
        <end position="563"/>
    </location>
</feature>
<feature type="compositionally biased region" description="Polar residues" evidence="1">
    <location>
        <begin position="241"/>
        <end position="256"/>
    </location>
</feature>
<protein>
    <submittedName>
        <fullName evidence="4">Uncharacterized protein</fullName>
    </submittedName>
</protein>
<feature type="signal peptide" evidence="3">
    <location>
        <begin position="1"/>
        <end position="23"/>
    </location>
</feature>
<evidence type="ECO:0000313" key="4">
    <source>
        <dbReference type="EMBL" id="CAE6420727.1"/>
    </source>
</evidence>
<feature type="transmembrane region" description="Helical" evidence="2">
    <location>
        <begin position="350"/>
        <end position="372"/>
    </location>
</feature>
<name>A0A8H2XF55_9AGAM</name>
<dbReference type="PANTHER" id="PTHR37487:SF3">
    <property type="entry name" value="CLEAVAGE_POLYADENYLATION SPECIFICITY FACTOR A SUBUNIT N-TERMINAL DOMAIN-CONTAINING PROTEIN"/>
    <property type="match status" value="1"/>
</dbReference>
<proteinExistence type="predicted"/>
<comment type="caution">
    <text evidence="4">The sequence shown here is derived from an EMBL/GenBank/DDBJ whole genome shotgun (WGS) entry which is preliminary data.</text>
</comment>
<feature type="compositionally biased region" description="Polar residues" evidence="1">
    <location>
        <begin position="292"/>
        <end position="308"/>
    </location>
</feature>
<keyword evidence="2" id="KW-1133">Transmembrane helix</keyword>
<reference evidence="4" key="1">
    <citation type="submission" date="2021-01" db="EMBL/GenBank/DDBJ databases">
        <authorList>
            <person name="Kaushik A."/>
        </authorList>
    </citation>
    <scope>NUCLEOTIDE SEQUENCE</scope>
    <source>
        <strain evidence="4">AG1-1C</strain>
    </source>
</reference>
<evidence type="ECO:0000313" key="5">
    <source>
        <dbReference type="Proteomes" id="UP000663846"/>
    </source>
</evidence>
<organism evidence="4 5">
    <name type="scientific">Rhizoctonia solani</name>
    <dbReference type="NCBI Taxonomy" id="456999"/>
    <lineage>
        <taxon>Eukaryota</taxon>
        <taxon>Fungi</taxon>
        <taxon>Dikarya</taxon>
        <taxon>Basidiomycota</taxon>
        <taxon>Agaricomycotina</taxon>
        <taxon>Agaricomycetes</taxon>
        <taxon>Cantharellales</taxon>
        <taxon>Ceratobasidiaceae</taxon>
        <taxon>Rhizoctonia</taxon>
    </lineage>
</organism>
<evidence type="ECO:0000256" key="2">
    <source>
        <dbReference type="SAM" id="Phobius"/>
    </source>
</evidence>
<keyword evidence="2" id="KW-0472">Membrane</keyword>
<evidence type="ECO:0000256" key="1">
    <source>
        <dbReference type="SAM" id="MobiDB-lite"/>
    </source>
</evidence>
<feature type="compositionally biased region" description="Acidic residues" evidence="1">
    <location>
        <begin position="586"/>
        <end position="596"/>
    </location>
</feature>
<evidence type="ECO:0000256" key="3">
    <source>
        <dbReference type="SAM" id="SignalP"/>
    </source>
</evidence>
<feature type="region of interest" description="Disordered" evidence="1">
    <location>
        <begin position="241"/>
        <end position="342"/>
    </location>
</feature>
<feature type="region of interest" description="Disordered" evidence="1">
    <location>
        <begin position="432"/>
        <end position="453"/>
    </location>
</feature>